<evidence type="ECO:0000259" key="1">
    <source>
        <dbReference type="Pfam" id="PF13304"/>
    </source>
</evidence>
<reference evidence="2" key="1">
    <citation type="journal article" date="2012" name="PLoS ONE">
        <title>Gene sets for utilization of primary and secondary nutrition supplies in the distal gut of endangered iberian lynx.</title>
        <authorList>
            <person name="Alcaide M."/>
            <person name="Messina E."/>
            <person name="Richter M."/>
            <person name="Bargiela R."/>
            <person name="Peplies J."/>
            <person name="Huws S.A."/>
            <person name="Newbold C.J."/>
            <person name="Golyshin P.N."/>
            <person name="Simon M.A."/>
            <person name="Lopez G."/>
            <person name="Yakimov M.M."/>
            <person name="Ferrer M."/>
        </authorList>
    </citation>
    <scope>NUCLEOTIDE SEQUENCE</scope>
</reference>
<dbReference type="InterPro" id="IPR027417">
    <property type="entry name" value="P-loop_NTPase"/>
</dbReference>
<dbReference type="PANTHER" id="PTHR43581:SF2">
    <property type="entry name" value="EXCINUCLEASE ATPASE SUBUNIT"/>
    <property type="match status" value="1"/>
</dbReference>
<protein>
    <submittedName>
        <fullName evidence="2">ATP binding protein</fullName>
    </submittedName>
</protein>
<feature type="domain" description="ATPase AAA-type core" evidence="1">
    <location>
        <begin position="47"/>
        <end position="126"/>
    </location>
</feature>
<dbReference type="InterPro" id="IPR003959">
    <property type="entry name" value="ATPase_AAA_core"/>
</dbReference>
<feature type="non-terminal residue" evidence="2">
    <location>
        <position position="1"/>
    </location>
</feature>
<organism evidence="2">
    <name type="scientific">gut metagenome</name>
    <dbReference type="NCBI Taxonomy" id="749906"/>
    <lineage>
        <taxon>unclassified sequences</taxon>
        <taxon>metagenomes</taxon>
        <taxon>organismal metagenomes</taxon>
    </lineage>
</organism>
<dbReference type="Pfam" id="PF13304">
    <property type="entry name" value="AAA_21"/>
    <property type="match status" value="1"/>
</dbReference>
<accession>J9G2N6</accession>
<gene>
    <name evidence="2" type="ORF">EVA_18054</name>
</gene>
<dbReference type="SUPFAM" id="SSF52540">
    <property type="entry name" value="P-loop containing nucleoside triphosphate hydrolases"/>
    <property type="match status" value="1"/>
</dbReference>
<name>J9G2N6_9ZZZZ</name>
<sequence length="203" mass="22943">RYQTCRNEIESIQQCLIDFSANDPDMAVERLSLGTFDDKLAIITASGKKYPFRKLPAGYKRLFYLILDLAYRSYILNGNTNARGVVIIDEIDLHLHPTLEQSVLSRLTRTFPNTQFIVSTHSPLVITNLSLEDGKNRIYRLNPVGTPPTVIHDVYGLDYNSGLEDVMGVDARNSDVDHMIEACAFMTQMDETEKVDNLKALLT</sequence>
<dbReference type="PANTHER" id="PTHR43581">
    <property type="entry name" value="ATP/GTP PHOSPHATASE"/>
    <property type="match status" value="1"/>
</dbReference>
<dbReference type="EMBL" id="AMCI01006731">
    <property type="protein sequence ID" value="EJW93839.1"/>
    <property type="molecule type" value="Genomic_DNA"/>
</dbReference>
<dbReference type="GO" id="GO:0016887">
    <property type="term" value="F:ATP hydrolysis activity"/>
    <property type="evidence" value="ECO:0007669"/>
    <property type="project" value="InterPro"/>
</dbReference>
<evidence type="ECO:0000313" key="2">
    <source>
        <dbReference type="EMBL" id="EJW93839.1"/>
    </source>
</evidence>
<dbReference type="AlphaFoldDB" id="J9G2N6"/>
<comment type="caution">
    <text evidence="2">The sequence shown here is derived from an EMBL/GenBank/DDBJ whole genome shotgun (WGS) entry which is preliminary data.</text>
</comment>
<dbReference type="InterPro" id="IPR051396">
    <property type="entry name" value="Bact_Antivir_Def_Nuclease"/>
</dbReference>
<feature type="non-terminal residue" evidence="2">
    <location>
        <position position="203"/>
    </location>
</feature>
<dbReference type="Gene3D" id="3.40.50.300">
    <property type="entry name" value="P-loop containing nucleotide triphosphate hydrolases"/>
    <property type="match status" value="1"/>
</dbReference>
<proteinExistence type="predicted"/>
<dbReference type="GO" id="GO:0005524">
    <property type="term" value="F:ATP binding"/>
    <property type="evidence" value="ECO:0007669"/>
    <property type="project" value="InterPro"/>
</dbReference>